<proteinExistence type="predicted"/>
<name>A0A8T2UG85_CERRI</name>
<accession>A0A8T2UG85</accession>
<keyword evidence="3" id="KW-1185">Reference proteome</keyword>
<dbReference type="EMBL" id="CM035413">
    <property type="protein sequence ID" value="KAH7431449.1"/>
    <property type="molecule type" value="Genomic_DNA"/>
</dbReference>
<sequence length="141" mass="16029">MNTQILEHLYEAWEQERTAGKHMHLTGENLGRLDVKDLQNLESQLQTGVTRVRARKMQLMMENMHELRRREAVLLRENELLKLKLAEASSLQAGSVTTENTNQDIHDISSGKPDFAKTLAFPHVVNPSVAQTTLQLGCPRM</sequence>
<dbReference type="PROSITE" id="PS51297">
    <property type="entry name" value="K_BOX"/>
    <property type="match status" value="1"/>
</dbReference>
<dbReference type="GO" id="GO:0003700">
    <property type="term" value="F:DNA-binding transcription factor activity"/>
    <property type="evidence" value="ECO:0007669"/>
    <property type="project" value="InterPro"/>
</dbReference>
<organism evidence="2 3">
    <name type="scientific">Ceratopteris richardii</name>
    <name type="common">Triangle waterfern</name>
    <dbReference type="NCBI Taxonomy" id="49495"/>
    <lineage>
        <taxon>Eukaryota</taxon>
        <taxon>Viridiplantae</taxon>
        <taxon>Streptophyta</taxon>
        <taxon>Embryophyta</taxon>
        <taxon>Tracheophyta</taxon>
        <taxon>Polypodiopsida</taxon>
        <taxon>Polypodiidae</taxon>
        <taxon>Polypodiales</taxon>
        <taxon>Pteridineae</taxon>
        <taxon>Pteridaceae</taxon>
        <taxon>Parkerioideae</taxon>
        <taxon>Ceratopteris</taxon>
    </lineage>
</organism>
<dbReference type="InterPro" id="IPR002487">
    <property type="entry name" value="TF_Kbox"/>
</dbReference>
<dbReference type="Proteomes" id="UP000825935">
    <property type="component" value="Chromosome 8"/>
</dbReference>
<feature type="domain" description="K-box" evidence="1">
    <location>
        <begin position="1"/>
        <end position="91"/>
    </location>
</feature>
<comment type="caution">
    <text evidence="2">The sequence shown here is derived from an EMBL/GenBank/DDBJ whole genome shotgun (WGS) entry which is preliminary data.</text>
</comment>
<evidence type="ECO:0000313" key="2">
    <source>
        <dbReference type="EMBL" id="KAH7431449.1"/>
    </source>
</evidence>
<evidence type="ECO:0000259" key="1">
    <source>
        <dbReference type="PROSITE" id="PS51297"/>
    </source>
</evidence>
<dbReference type="Pfam" id="PF01486">
    <property type="entry name" value="K-box"/>
    <property type="match status" value="1"/>
</dbReference>
<dbReference type="AlphaFoldDB" id="A0A8T2UG85"/>
<evidence type="ECO:0000313" key="3">
    <source>
        <dbReference type="Proteomes" id="UP000825935"/>
    </source>
</evidence>
<reference evidence="2" key="1">
    <citation type="submission" date="2021-08" db="EMBL/GenBank/DDBJ databases">
        <title>WGS assembly of Ceratopteris richardii.</title>
        <authorList>
            <person name="Marchant D.B."/>
            <person name="Chen G."/>
            <person name="Jenkins J."/>
            <person name="Shu S."/>
            <person name="Leebens-Mack J."/>
            <person name="Grimwood J."/>
            <person name="Schmutz J."/>
            <person name="Soltis P."/>
            <person name="Soltis D."/>
            <person name="Chen Z.-H."/>
        </authorList>
    </citation>
    <scope>NUCLEOTIDE SEQUENCE</scope>
    <source>
        <strain evidence="2">Whitten #5841</strain>
        <tissue evidence="2">Leaf</tissue>
    </source>
</reference>
<protein>
    <recommendedName>
        <fullName evidence="1">K-box domain-containing protein</fullName>
    </recommendedName>
</protein>
<gene>
    <name evidence="2" type="ORF">KP509_08G048600</name>
</gene>
<dbReference type="OrthoDB" id="1898716at2759"/>
<dbReference type="GO" id="GO:0005634">
    <property type="term" value="C:nucleus"/>
    <property type="evidence" value="ECO:0007669"/>
    <property type="project" value="InterPro"/>
</dbReference>